<dbReference type="InterPro" id="IPR013784">
    <property type="entry name" value="Carb-bd-like_fold"/>
</dbReference>
<dbReference type="SUPFAM" id="SSF50965">
    <property type="entry name" value="Galactose oxidase, central domain"/>
    <property type="match status" value="2"/>
</dbReference>
<feature type="signal peptide" evidence="3">
    <location>
        <begin position="1"/>
        <end position="25"/>
    </location>
</feature>
<dbReference type="Proteomes" id="UP001162734">
    <property type="component" value="Chromosome"/>
</dbReference>
<organism evidence="4 5">
    <name type="scientific">Anaeromyxobacter paludicola</name>
    <dbReference type="NCBI Taxonomy" id="2918171"/>
    <lineage>
        <taxon>Bacteria</taxon>
        <taxon>Pseudomonadati</taxon>
        <taxon>Myxococcota</taxon>
        <taxon>Myxococcia</taxon>
        <taxon>Myxococcales</taxon>
        <taxon>Cystobacterineae</taxon>
        <taxon>Anaeromyxobacteraceae</taxon>
        <taxon>Anaeromyxobacter</taxon>
    </lineage>
</organism>
<dbReference type="Gene3D" id="2.120.10.80">
    <property type="entry name" value="Kelch-type beta propeller"/>
    <property type="match status" value="3"/>
</dbReference>
<proteinExistence type="predicted"/>
<accession>A0ABM7X6A4</accession>
<dbReference type="PANTHER" id="PTHR46093">
    <property type="entry name" value="ACYL-COA-BINDING DOMAIN-CONTAINING PROTEIN 5"/>
    <property type="match status" value="1"/>
</dbReference>
<dbReference type="PROSITE" id="PS51257">
    <property type="entry name" value="PROKAR_LIPOPROTEIN"/>
    <property type="match status" value="1"/>
</dbReference>
<dbReference type="Pfam" id="PF13620">
    <property type="entry name" value="CarboxypepD_reg"/>
    <property type="match status" value="1"/>
</dbReference>
<feature type="chain" id="PRO_5045201414" description="Kelch repeat-containing protein" evidence="3">
    <location>
        <begin position="26"/>
        <end position="1422"/>
    </location>
</feature>
<protein>
    <recommendedName>
        <fullName evidence="6">Kelch repeat-containing protein</fullName>
    </recommendedName>
</protein>
<keyword evidence="2" id="KW-0677">Repeat</keyword>
<evidence type="ECO:0000256" key="3">
    <source>
        <dbReference type="SAM" id="SignalP"/>
    </source>
</evidence>
<keyword evidence="1" id="KW-0880">Kelch repeat</keyword>
<dbReference type="InterPro" id="IPR011043">
    <property type="entry name" value="Gal_Oxase/kelch_b-propeller"/>
</dbReference>
<evidence type="ECO:0000313" key="5">
    <source>
        <dbReference type="Proteomes" id="UP001162734"/>
    </source>
</evidence>
<sequence length="1422" mass="140883">MPFLPRCPARVPPAVALLATALLSACDPGSGTVPPAASGALQVTVALTGEADQSGVQLSLTGPTTAAATTDAAGQRQFSGLLPGTYLVVASAPWTVERSVSATATVVAGQTAQAPALTLSPIGDVTGQVTLQGAASSSGVLVTIPGTQLAATTAADGTYRISGASPGPRTLLAAASGYASATAAVTVAYGRTVGAPAMSLSPDTSLPPVLDVARLQIVRKPMGQDDAVAGAAGALPGMASSNLLERPAKVNLRSAAGALLATAVPAADGSFPETAIPASDGSAGNAAPREVFASAVSQAGVESAPVSIPAGRDLDGPVGDGARLGFARRDLLSFDGVAGHAGAFVDASALTAIRLYLPDGTLLGATPAAADGGFAEVPLGPPFLPAGAITPARLLAAGVDKCGNEGARVEVQVGRDTAGPAGDGAQVSIHRRALGLQDGVSGGAAAFAAGCFVATVDVATSPALPPGADLVAQGSAAAADGSFLEIPVGTLSASYPRLWVSATDKCGLSSSAAVEALNADVTPPVIDPTLVVYALQPGGATAVHGLSGAVVDPTFLAVREVDLLHPGTGAPLAAPFPAAADGSFADQAVGPVPGDRVRVVATDKAGNTAAAALSRRVSALLTVAGRDRHAPLTPLSGALYAFSAPFDPRQAGPGDALLLGDEVSAADAAAAALRDGVVIPTPAAVPGAVLGGGWSLLSGGARAHVAGALDSLRGRLVVFGGWDGAQVLDETLELDPLSGTWTAAAPSGGVKPPPRSNAAMVDLGTGSVLLFGGLDGAGAPLGDTWSWDGAAWTELALAGAPPARFDASLALDVMRQAVVLFGGTGAAGALGDTWSYDLAGGWSEVPVAPAPPARSGAAMAYVQTVQRCVLFGGLGAAGDRLGDSWQFDGAGWTQQPVPPTLTARSGAAMTYDANAGVAVLQGGQPSSVGLETWRFDGSRWTQGPDLPAGPRSSHVLAWYPGTLGADVPRVLLAGDALPDQLAVWSYASNAWSGYPTAPAVPAARARAPFVFDGTQRALFAHGNGTDPSPAASDAWTFDASGWHQGTADVPVLAAGAMAFDAARGVTVLHGCTADASPTCATWELDGTSFQQRAPAHLPSARGGHALAWDAARGVTVLFGGVDASGALLAETWTWDGNDWTELQPASPPPARAYGGLAFDGRRGVTVLFGGLGGGAQPLQDTWELGAGGWTSRAPAGSPPASGSPALAYDPLASRTVLVDDDGAAWEWDGASWTRPALPAGGLRSPGPRTAAALAWSPAAGALALLGGSASTLPGDLPLNLDLGDLWQLDRRTPSATTAAQVALFAVDAQATLTGASASYAGAGRGDLTAGGLASGAATYGVDLLAWDWIAGTWVALGTTSGTEAAPGAIDAPLPSLSGNFVQQGRIALLAVPSQPSSPPGGAGIPSDLWTDWIGLQVDYLLP</sequence>
<name>A0ABM7X6A4_9BACT</name>
<dbReference type="Gene3D" id="2.60.40.1120">
    <property type="entry name" value="Carboxypeptidase-like, regulatory domain"/>
    <property type="match status" value="2"/>
</dbReference>
<evidence type="ECO:0008006" key="6">
    <source>
        <dbReference type="Google" id="ProtNLM"/>
    </source>
</evidence>
<keyword evidence="5" id="KW-1185">Reference proteome</keyword>
<evidence type="ECO:0000313" key="4">
    <source>
        <dbReference type="EMBL" id="BDG07369.1"/>
    </source>
</evidence>
<evidence type="ECO:0000256" key="1">
    <source>
        <dbReference type="ARBA" id="ARBA00022441"/>
    </source>
</evidence>
<gene>
    <name evidence="4" type="ORF">AMPC_04820</name>
</gene>
<dbReference type="Pfam" id="PF24681">
    <property type="entry name" value="Kelch_KLHDC2_KLHL20_DRC7"/>
    <property type="match status" value="1"/>
</dbReference>
<dbReference type="EMBL" id="AP025592">
    <property type="protein sequence ID" value="BDG07369.1"/>
    <property type="molecule type" value="Genomic_DNA"/>
</dbReference>
<keyword evidence="3" id="KW-0732">Signal</keyword>
<dbReference type="InterPro" id="IPR015915">
    <property type="entry name" value="Kelch-typ_b-propeller"/>
</dbReference>
<evidence type="ECO:0000256" key="2">
    <source>
        <dbReference type="ARBA" id="ARBA00022737"/>
    </source>
</evidence>
<reference evidence="5" key="1">
    <citation type="journal article" date="2022" name="Int. J. Syst. Evol. Microbiol.">
        <title>Anaeromyxobacter oryzae sp. nov., Anaeromyxobacter diazotrophicus sp. nov. and Anaeromyxobacter paludicola sp. nov., isolated from paddy soils.</title>
        <authorList>
            <person name="Itoh H."/>
            <person name="Xu Z."/>
            <person name="Mise K."/>
            <person name="Masuda Y."/>
            <person name="Ushijima N."/>
            <person name="Hayakawa C."/>
            <person name="Shiratori Y."/>
            <person name="Senoo K."/>
        </authorList>
    </citation>
    <scope>NUCLEOTIDE SEQUENCE [LARGE SCALE GENOMIC DNA]</scope>
    <source>
        <strain evidence="5">Red630</strain>
    </source>
</reference>
<dbReference type="PANTHER" id="PTHR46093:SF18">
    <property type="entry name" value="FIBRONECTIN TYPE-III DOMAIN-CONTAINING PROTEIN"/>
    <property type="match status" value="1"/>
</dbReference>
<dbReference type="SUPFAM" id="SSF49452">
    <property type="entry name" value="Starch-binding domain-like"/>
    <property type="match status" value="2"/>
</dbReference>